<protein>
    <submittedName>
        <fullName evidence="1">PqqD family protein</fullName>
    </submittedName>
</protein>
<dbReference type="EMBL" id="JASCIQ010000019">
    <property type="protein sequence ID" value="MDI3405948.1"/>
    <property type="molecule type" value="Genomic_DNA"/>
</dbReference>
<dbReference type="Gene3D" id="1.10.10.1150">
    <property type="entry name" value="Coenzyme PQQ synthesis protein D (PqqD)"/>
    <property type="match status" value="1"/>
</dbReference>
<comment type="caution">
    <text evidence="1">The sequence shown here is derived from an EMBL/GenBank/DDBJ whole genome shotgun (WGS) entry which is preliminary data.</text>
</comment>
<dbReference type="InterPro" id="IPR008792">
    <property type="entry name" value="PQQD"/>
</dbReference>
<organism evidence="1 2">
    <name type="scientific">Streptomyces cavernicola</name>
    <dbReference type="NCBI Taxonomy" id="3043613"/>
    <lineage>
        <taxon>Bacteria</taxon>
        <taxon>Bacillati</taxon>
        <taxon>Actinomycetota</taxon>
        <taxon>Actinomycetes</taxon>
        <taxon>Kitasatosporales</taxon>
        <taxon>Streptomycetaceae</taxon>
        <taxon>Streptomyces</taxon>
    </lineage>
</organism>
<keyword evidence="2" id="KW-1185">Reference proteome</keyword>
<accession>A0ABT6SCM4</accession>
<evidence type="ECO:0000313" key="2">
    <source>
        <dbReference type="Proteomes" id="UP001223978"/>
    </source>
</evidence>
<evidence type="ECO:0000313" key="1">
    <source>
        <dbReference type="EMBL" id="MDI3405948.1"/>
    </source>
</evidence>
<proteinExistence type="predicted"/>
<dbReference type="Pfam" id="PF05402">
    <property type="entry name" value="PqqD"/>
    <property type="match status" value="1"/>
</dbReference>
<sequence>MPDLRPAATVRATITDRGGMLLDLRGKGRWYALTLSGALWWRYLDEGATVDQAADRVAETFGADPQQVRADMHALAQQLVDCRMLCAPTRRRWHR</sequence>
<reference evidence="1 2" key="1">
    <citation type="submission" date="2023-05" db="EMBL/GenBank/DDBJ databases">
        <title>Draft genome sequence of Streptomyces sp. B-S-A6 isolated from a cave soil in Thailand.</title>
        <authorList>
            <person name="Chamroensaksri N."/>
            <person name="Muangham S."/>
        </authorList>
    </citation>
    <scope>NUCLEOTIDE SEQUENCE [LARGE SCALE GENOMIC DNA]</scope>
    <source>
        <strain evidence="1 2">B-S-A6</strain>
    </source>
</reference>
<dbReference type="Proteomes" id="UP001223978">
    <property type="component" value="Unassembled WGS sequence"/>
</dbReference>
<dbReference type="InterPro" id="IPR041881">
    <property type="entry name" value="PqqD_sf"/>
</dbReference>
<gene>
    <name evidence="1" type="ORF">QIS96_19265</name>
</gene>
<name>A0ABT6SCM4_9ACTN</name>
<dbReference type="RefSeq" id="WP_282543882.1">
    <property type="nucleotide sequence ID" value="NZ_JASCIQ010000019.1"/>
</dbReference>